<gene>
    <name evidence="5" type="ORF">L4G47_24155</name>
</gene>
<dbReference type="EMBL" id="JAKJXH010000036">
    <property type="protein sequence ID" value="MCF7545294.1"/>
    <property type="molecule type" value="Genomic_DNA"/>
</dbReference>
<dbReference type="InterPro" id="IPR036286">
    <property type="entry name" value="LexA/Signal_pep-like_sf"/>
</dbReference>
<keyword evidence="3" id="KW-0804">Transcription</keyword>
<dbReference type="Proteomes" id="UP001162905">
    <property type="component" value="Unassembled WGS sequence"/>
</dbReference>
<reference evidence="5" key="1">
    <citation type="submission" date="2022-01" db="EMBL/GenBank/DDBJ databases">
        <title>Pseudomonas sp. nov. isolated from Antarctic regolith.</title>
        <authorList>
            <person name="Novakova D."/>
            <person name="Sedlar K."/>
        </authorList>
    </citation>
    <scope>NUCLEOTIDE SEQUENCE</scope>
    <source>
        <strain evidence="5">P2647</strain>
    </source>
</reference>
<dbReference type="CDD" id="cd06529">
    <property type="entry name" value="S24_LexA-like"/>
    <property type="match status" value="1"/>
</dbReference>
<name>A0ABS9ID29_9PSED</name>
<accession>A0ABS9ID29</accession>
<evidence type="ECO:0000256" key="2">
    <source>
        <dbReference type="ARBA" id="ARBA00023125"/>
    </source>
</evidence>
<dbReference type="SUPFAM" id="SSF51306">
    <property type="entry name" value="LexA/Signal peptidase"/>
    <property type="match status" value="1"/>
</dbReference>
<feature type="domain" description="Peptidase S24/S26A/S26B/S26C" evidence="4">
    <location>
        <begin position="192"/>
        <end position="279"/>
    </location>
</feature>
<dbReference type="RefSeq" id="WP_237254600.1">
    <property type="nucleotide sequence ID" value="NZ_JAKJXH010000036.1"/>
</dbReference>
<protein>
    <submittedName>
        <fullName evidence="5">S24 family peptidase</fullName>
    </submittedName>
</protein>
<evidence type="ECO:0000256" key="1">
    <source>
        <dbReference type="ARBA" id="ARBA00023015"/>
    </source>
</evidence>
<dbReference type="InterPro" id="IPR039418">
    <property type="entry name" value="LexA-like"/>
</dbReference>
<evidence type="ECO:0000259" key="4">
    <source>
        <dbReference type="Pfam" id="PF00717"/>
    </source>
</evidence>
<dbReference type="PANTHER" id="PTHR40661">
    <property type="match status" value="1"/>
</dbReference>
<keyword evidence="2" id="KW-0238">DNA-binding</keyword>
<keyword evidence="6" id="KW-1185">Reference proteome</keyword>
<evidence type="ECO:0000313" key="6">
    <source>
        <dbReference type="Proteomes" id="UP001162905"/>
    </source>
</evidence>
<dbReference type="Gene3D" id="2.10.109.10">
    <property type="entry name" value="Umud Fragment, subunit A"/>
    <property type="match status" value="1"/>
</dbReference>
<evidence type="ECO:0000313" key="5">
    <source>
        <dbReference type="EMBL" id="MCF7545294.1"/>
    </source>
</evidence>
<comment type="caution">
    <text evidence="5">The sequence shown here is derived from an EMBL/GenBank/DDBJ whole genome shotgun (WGS) entry which is preliminary data.</text>
</comment>
<sequence>MLTGPDLGAAIEAARIAKGVSKKKLADDFSVKPPSIQGWVNNGRIDKSKLMDVIAYFSDVVGPEHWGLRPGFSYSSVAEDISERPANEVRENAPTSSAADKVREMLAGKSLGEDRLKRILAIAEGDDLDGTVGVLVNDAYHPSKGKAGDEVWIAHYDVRGALGGGEVAHDFPEMLQDVRVSPSQLRSMGVEFKEHYHLKVITGWGQSMTPTIKHGDPCLVDISIKEFIGDGIYYFSYGGFQYIKRLQMKGKDKFKMISDNRKHNAEDIFIDETFIQARVLFVWNGNLV</sequence>
<keyword evidence="1" id="KW-0805">Transcription regulation</keyword>
<dbReference type="Pfam" id="PF00717">
    <property type="entry name" value="Peptidase_S24"/>
    <property type="match status" value="1"/>
</dbReference>
<organism evidence="5 6">
    <name type="scientific">Pseudomonas petrae</name>
    <dbReference type="NCBI Taxonomy" id="2912190"/>
    <lineage>
        <taxon>Bacteria</taxon>
        <taxon>Pseudomonadati</taxon>
        <taxon>Pseudomonadota</taxon>
        <taxon>Gammaproteobacteria</taxon>
        <taxon>Pseudomonadales</taxon>
        <taxon>Pseudomonadaceae</taxon>
        <taxon>Pseudomonas</taxon>
    </lineage>
</organism>
<dbReference type="PANTHER" id="PTHR40661:SF3">
    <property type="entry name" value="FELS-1 PROPHAGE TRANSCRIPTIONAL REGULATOR"/>
    <property type="match status" value="1"/>
</dbReference>
<dbReference type="InterPro" id="IPR015927">
    <property type="entry name" value="Peptidase_S24_S26A/B/C"/>
</dbReference>
<evidence type="ECO:0000256" key="3">
    <source>
        <dbReference type="ARBA" id="ARBA00023163"/>
    </source>
</evidence>
<proteinExistence type="predicted"/>